<reference evidence="2 3" key="1">
    <citation type="submission" date="2016-11" db="EMBL/GenBank/DDBJ databases">
        <authorList>
            <person name="Jaros S."/>
            <person name="Januszkiewicz K."/>
            <person name="Wedrychowicz H."/>
        </authorList>
    </citation>
    <scope>NUCLEOTIDE SEQUENCE [LARGE SCALE GENOMIC DNA]</scope>
    <source>
        <strain evidence="2 3">DSM 3089</strain>
    </source>
</reference>
<evidence type="ECO:0000313" key="2">
    <source>
        <dbReference type="EMBL" id="SHH99773.1"/>
    </source>
</evidence>
<protein>
    <submittedName>
        <fullName evidence="2">Uncharacterized protein</fullName>
    </submittedName>
</protein>
<gene>
    <name evidence="2" type="ORF">SAMN02745196_02292</name>
</gene>
<dbReference type="AlphaFoldDB" id="A0A1M5XKK1"/>
<accession>A0A1M5XKK1</accession>
<dbReference type="RefSeq" id="WP_178138976.1">
    <property type="nucleotide sequence ID" value="NZ_FQXP01000008.1"/>
</dbReference>
<dbReference type="EMBL" id="FQXP01000008">
    <property type="protein sequence ID" value="SHH99773.1"/>
    <property type="molecule type" value="Genomic_DNA"/>
</dbReference>
<evidence type="ECO:0000313" key="3">
    <source>
        <dbReference type="Proteomes" id="UP000184526"/>
    </source>
</evidence>
<proteinExistence type="predicted"/>
<keyword evidence="1" id="KW-0812">Transmembrane</keyword>
<keyword evidence="3" id="KW-1185">Reference proteome</keyword>
<dbReference type="Proteomes" id="UP000184526">
    <property type="component" value="Unassembled WGS sequence"/>
</dbReference>
<name>A0A1M5XKK1_9CLOT</name>
<sequence length="56" mass="7186">MKFINKSYVSKLNRYYYGNYYYMYYCFFAYNKIYRFIYKGLSEHMRIDKKEVAFSY</sequence>
<evidence type="ECO:0000256" key="1">
    <source>
        <dbReference type="SAM" id="Phobius"/>
    </source>
</evidence>
<keyword evidence="1" id="KW-1133">Transmembrane helix</keyword>
<keyword evidence="1" id="KW-0472">Membrane</keyword>
<organism evidence="2 3">
    <name type="scientific">Clostridium collagenovorans DSM 3089</name>
    <dbReference type="NCBI Taxonomy" id="1121306"/>
    <lineage>
        <taxon>Bacteria</taxon>
        <taxon>Bacillati</taxon>
        <taxon>Bacillota</taxon>
        <taxon>Clostridia</taxon>
        <taxon>Eubacteriales</taxon>
        <taxon>Clostridiaceae</taxon>
        <taxon>Clostridium</taxon>
    </lineage>
</organism>
<feature type="transmembrane region" description="Helical" evidence="1">
    <location>
        <begin position="20"/>
        <end position="38"/>
    </location>
</feature>